<gene>
    <name evidence="3" type="ORF">JP39_10965</name>
</gene>
<feature type="transmembrane region" description="Helical" evidence="1">
    <location>
        <begin position="311"/>
        <end position="329"/>
    </location>
</feature>
<keyword evidence="1" id="KW-0472">Membrane</keyword>
<organism evidence="3 4">
    <name type="scientific">Companilactobacillus heilongjiangensis</name>
    <dbReference type="NCBI Taxonomy" id="1074467"/>
    <lineage>
        <taxon>Bacteria</taxon>
        <taxon>Bacillati</taxon>
        <taxon>Bacillota</taxon>
        <taxon>Bacilli</taxon>
        <taxon>Lactobacillales</taxon>
        <taxon>Lactobacillaceae</taxon>
        <taxon>Companilactobacillus</taxon>
    </lineage>
</organism>
<feature type="transmembrane region" description="Helical" evidence="1">
    <location>
        <begin position="148"/>
        <end position="170"/>
    </location>
</feature>
<feature type="transmembrane region" description="Helical" evidence="1">
    <location>
        <begin position="341"/>
        <end position="361"/>
    </location>
</feature>
<accession>A0A0K2LEU9</accession>
<dbReference type="InterPro" id="IPR026898">
    <property type="entry name" value="PrsW"/>
</dbReference>
<evidence type="ECO:0000259" key="2">
    <source>
        <dbReference type="Pfam" id="PF13240"/>
    </source>
</evidence>
<keyword evidence="1" id="KW-1133">Transmembrane helix</keyword>
<dbReference type="Proteomes" id="UP000061546">
    <property type="component" value="Chromosome"/>
</dbReference>
<dbReference type="RefSeq" id="WP_048699074.1">
    <property type="nucleotide sequence ID" value="NZ_BJDV01000003.1"/>
</dbReference>
<dbReference type="AlphaFoldDB" id="A0A0K2LEU9"/>
<dbReference type="Pfam" id="PF13240">
    <property type="entry name" value="Zn_Ribbon_1"/>
    <property type="match status" value="1"/>
</dbReference>
<name>A0A0K2LEU9_9LACO</name>
<evidence type="ECO:0000313" key="4">
    <source>
        <dbReference type="Proteomes" id="UP000061546"/>
    </source>
</evidence>
<protein>
    <recommendedName>
        <fullName evidence="2">Zinc-ribbon domain-containing protein</fullName>
    </recommendedName>
</protein>
<dbReference type="GO" id="GO:0008233">
    <property type="term" value="F:peptidase activity"/>
    <property type="evidence" value="ECO:0007669"/>
    <property type="project" value="InterPro"/>
</dbReference>
<keyword evidence="1" id="KW-0812">Transmembrane</keyword>
<dbReference type="PANTHER" id="PTHR36844">
    <property type="entry name" value="PROTEASE PRSW"/>
    <property type="match status" value="1"/>
</dbReference>
<evidence type="ECO:0000256" key="1">
    <source>
        <dbReference type="SAM" id="Phobius"/>
    </source>
</evidence>
<dbReference type="InterPro" id="IPR026870">
    <property type="entry name" value="Zinc_ribbon_dom"/>
</dbReference>
<sequence>MADEKETVFCTNCGTENIAKSKFCIKCGKPLETISNDGIEEKAEQPEQKGSILDSATSHLNSWTGGEGAVKVSWKEFFSEVFKSHTEDEAEDIFIAGTNKTTPSLSEISNEKVQPWLFSRILIFMIAAGVLLSVLANLNPNAIGDRVAVDVMTCIAVPMAALVLFFETNVYKNISFYKVGKIMLLGGILAIILTLLMDLFLGDSGELNFSGSLLTGVVEESSKLLIAAYFVQKLKIKRIFNGLLIGAAVGTGFAAFENIQYMFMGNQLASMSDALIRTLYSIATHTEWCAIATAALVIVKGSKNLSTGTFMNAKFLRFFVLVILIHMFWDWNLFYNFRKIVIPALVLITWLTILVLIHAGLREVKELQSAVNNDSISNKGGEDYSN</sequence>
<feature type="transmembrane region" description="Helical" evidence="1">
    <location>
        <begin position="243"/>
        <end position="263"/>
    </location>
</feature>
<dbReference type="EMBL" id="CP012559">
    <property type="protein sequence ID" value="ALB29831.1"/>
    <property type="molecule type" value="Genomic_DNA"/>
</dbReference>
<dbReference type="PANTHER" id="PTHR36844:SF1">
    <property type="entry name" value="PROTEASE PRSW"/>
    <property type="match status" value="1"/>
</dbReference>
<feature type="domain" description="Zinc-ribbon" evidence="2">
    <location>
        <begin position="9"/>
        <end position="31"/>
    </location>
</feature>
<dbReference type="OrthoDB" id="153483at2"/>
<proteinExistence type="predicted"/>
<dbReference type="STRING" id="1074467.JP39_10965"/>
<feature type="transmembrane region" description="Helical" evidence="1">
    <location>
        <begin position="182"/>
        <end position="201"/>
    </location>
</feature>
<dbReference type="Pfam" id="PF13367">
    <property type="entry name" value="PrsW-protease"/>
    <property type="match status" value="1"/>
</dbReference>
<evidence type="ECO:0000313" key="3">
    <source>
        <dbReference type="EMBL" id="ALB29831.1"/>
    </source>
</evidence>
<dbReference type="KEGG" id="lhi:JP39_10965"/>
<feature type="transmembrane region" description="Helical" evidence="1">
    <location>
        <begin position="117"/>
        <end position="136"/>
    </location>
</feature>
<keyword evidence="4" id="KW-1185">Reference proteome</keyword>
<feature type="transmembrane region" description="Helical" evidence="1">
    <location>
        <begin position="275"/>
        <end position="299"/>
    </location>
</feature>
<reference evidence="3 4" key="1">
    <citation type="submission" date="2015-08" db="EMBL/GenBank/DDBJ databases">
        <title>Genomic sequence of Lactobacillus heilongjiangensis DSM 28069, isolated from Chinese traditional pickle.</title>
        <authorList>
            <person name="Jiang X."/>
            <person name="Zheng B."/>
            <person name="Cheng H."/>
        </authorList>
    </citation>
    <scope>NUCLEOTIDE SEQUENCE [LARGE SCALE GENOMIC DNA]</scope>
    <source>
        <strain evidence="3 4">DSM 28069</strain>
    </source>
</reference>